<dbReference type="PATRIC" id="fig|1005043.3.peg.193"/>
<dbReference type="Proteomes" id="UP000004116">
    <property type="component" value="Unassembled WGS sequence"/>
</dbReference>
<sequence>MIHYKADETGLTVIVREESYTSKASALDCDAIPNYGDVGEKVFSGKRKKRGLYVDIKRTLAKRGCEWGNQYPAERNR</sequence>
<organism evidence="1 2">
    <name type="scientific">Candidatus Regiella insecticola 5.15</name>
    <dbReference type="NCBI Taxonomy" id="1005043"/>
    <lineage>
        <taxon>Bacteria</taxon>
        <taxon>Pseudomonadati</taxon>
        <taxon>Pseudomonadota</taxon>
        <taxon>Gammaproteobacteria</taxon>
        <taxon>Enterobacterales</taxon>
        <taxon>Enterobacteriaceae</taxon>
        <taxon>aphid secondary symbionts</taxon>
        <taxon>Candidatus Regiella</taxon>
    </lineage>
</organism>
<name>G2GWS2_9ENTR</name>
<evidence type="ECO:0000313" key="1">
    <source>
        <dbReference type="EMBL" id="EGY29809.1"/>
    </source>
</evidence>
<evidence type="ECO:0000313" key="2">
    <source>
        <dbReference type="Proteomes" id="UP000004116"/>
    </source>
</evidence>
<keyword evidence="2" id="KW-1185">Reference proteome</keyword>
<dbReference type="RefSeq" id="WP_006705841.1">
    <property type="nucleotide sequence ID" value="NZ_AGCA01000040.1"/>
</dbReference>
<dbReference type="EMBL" id="AGCA01000040">
    <property type="protein sequence ID" value="EGY29809.1"/>
    <property type="molecule type" value="Genomic_DNA"/>
</dbReference>
<gene>
    <name evidence="1" type="ORF">Rin_00002060</name>
</gene>
<comment type="caution">
    <text evidence="1">The sequence shown here is derived from an EMBL/GenBank/DDBJ whole genome shotgun (WGS) entry which is preliminary data.</text>
</comment>
<protein>
    <submittedName>
        <fullName evidence="1">ISSoc6, OrfB transposase</fullName>
    </submittedName>
</protein>
<dbReference type="OrthoDB" id="570861at2"/>
<accession>G2GWS2</accession>
<dbReference type="AlphaFoldDB" id="G2GWS2"/>
<reference evidence="1 2" key="1">
    <citation type="journal article" date="2012" name="Genome Res.">
        <title>Genomic basis of endosymbiont-conferred protection against an insect parasitoid.</title>
        <authorList>
            <person name="Hansen A.K."/>
            <person name="Vorburger C."/>
            <person name="Moran N.A."/>
        </authorList>
    </citation>
    <scope>NUCLEOTIDE SEQUENCE [LARGE SCALE GENOMIC DNA]</scope>
    <source>
        <strain evidence="2">R5.15</strain>
    </source>
</reference>
<proteinExistence type="predicted"/>